<dbReference type="Proteomes" id="UP000015524">
    <property type="component" value="Unassembled WGS sequence"/>
</dbReference>
<dbReference type="AlphaFoldDB" id="T0GJV5"/>
<keyword evidence="2" id="KW-1185">Reference proteome</keyword>
<accession>T0GJV5</accession>
<dbReference type="EMBL" id="ATIB01000070">
    <property type="protein sequence ID" value="EQB00308.1"/>
    <property type="molecule type" value="Genomic_DNA"/>
</dbReference>
<comment type="caution">
    <text evidence="1">The sequence shown here is derived from an EMBL/GenBank/DDBJ whole genome shotgun (WGS) entry which is preliminary data.</text>
</comment>
<evidence type="ECO:0000313" key="1">
    <source>
        <dbReference type="EMBL" id="EQB00308.1"/>
    </source>
</evidence>
<reference evidence="1 2" key="1">
    <citation type="journal article" date="2013" name="Genome Announc.">
        <title>Draft Genome Sequence of a Hexachlorocyclohexane-Degrading Bacterium, Sphingobium baderi Strain LL03T.</title>
        <authorList>
            <person name="Kaur J."/>
            <person name="Verma H."/>
            <person name="Tripathi C."/>
            <person name="Khurana J.P."/>
            <person name="Lal R."/>
        </authorList>
    </citation>
    <scope>NUCLEOTIDE SEQUENCE [LARGE SCALE GENOMIC DNA]</scope>
    <source>
        <strain evidence="1 2">LL03</strain>
    </source>
</reference>
<organism evidence="1 2">
    <name type="scientific">Sphingobium baderi LL03</name>
    <dbReference type="NCBI Taxonomy" id="1114964"/>
    <lineage>
        <taxon>Bacteria</taxon>
        <taxon>Pseudomonadati</taxon>
        <taxon>Pseudomonadota</taxon>
        <taxon>Alphaproteobacteria</taxon>
        <taxon>Sphingomonadales</taxon>
        <taxon>Sphingomonadaceae</taxon>
        <taxon>Sphingobium</taxon>
    </lineage>
</organism>
<evidence type="ECO:0000313" key="2">
    <source>
        <dbReference type="Proteomes" id="UP000015524"/>
    </source>
</evidence>
<name>T0GJV5_9SPHN</name>
<proteinExistence type="predicted"/>
<sequence>MHLGGCVVRGLAMIGFGHFPPFNARHPSETRDLI</sequence>
<dbReference type="PATRIC" id="fig|1114964.8.peg.2755"/>
<protein>
    <submittedName>
        <fullName evidence="1">Uncharacterized protein</fullName>
    </submittedName>
</protein>
<gene>
    <name evidence="1" type="ORF">L485_13695</name>
</gene>